<dbReference type="AlphaFoldDB" id="X0V9F9"/>
<dbReference type="SUPFAM" id="SSF51569">
    <property type="entry name" value="Aldolase"/>
    <property type="match status" value="1"/>
</dbReference>
<sequence length="82" mass="8867">APNECAEVQEAFNAGDLDGARETYVRIFPVNTAVTATYGVSGLKYAADLRGYKGGHVRCPLLPPEESEKEAIRDILETANLL</sequence>
<dbReference type="EMBL" id="BARS01037679">
    <property type="protein sequence ID" value="GAG14830.1"/>
    <property type="molecule type" value="Genomic_DNA"/>
</dbReference>
<reference evidence="1" key="1">
    <citation type="journal article" date="2014" name="Front. Microbiol.">
        <title>High frequency of phylogenetically diverse reductive dehalogenase-homologous genes in deep subseafloor sedimentary metagenomes.</title>
        <authorList>
            <person name="Kawai M."/>
            <person name="Futagami T."/>
            <person name="Toyoda A."/>
            <person name="Takaki Y."/>
            <person name="Nishi S."/>
            <person name="Hori S."/>
            <person name="Arai W."/>
            <person name="Tsubouchi T."/>
            <person name="Morono Y."/>
            <person name="Uchiyama I."/>
            <person name="Ito T."/>
            <person name="Fujiyama A."/>
            <person name="Inagaki F."/>
            <person name="Takami H."/>
        </authorList>
    </citation>
    <scope>NUCLEOTIDE SEQUENCE</scope>
    <source>
        <strain evidence="1">Expedition CK06-06</strain>
    </source>
</reference>
<accession>X0V9F9</accession>
<feature type="non-terminal residue" evidence="1">
    <location>
        <position position="1"/>
    </location>
</feature>
<proteinExistence type="predicted"/>
<comment type="caution">
    <text evidence="1">The sequence shown here is derived from an EMBL/GenBank/DDBJ whole genome shotgun (WGS) entry which is preliminary data.</text>
</comment>
<evidence type="ECO:0008006" key="2">
    <source>
        <dbReference type="Google" id="ProtNLM"/>
    </source>
</evidence>
<dbReference type="InterPro" id="IPR013785">
    <property type="entry name" value="Aldolase_TIM"/>
</dbReference>
<dbReference type="InterPro" id="IPR002220">
    <property type="entry name" value="DapA-like"/>
</dbReference>
<gene>
    <name evidence="1" type="ORF">S01H1_57745</name>
</gene>
<name>X0V9F9_9ZZZZ</name>
<dbReference type="Gene3D" id="3.20.20.70">
    <property type="entry name" value="Aldolase class I"/>
    <property type="match status" value="1"/>
</dbReference>
<protein>
    <recommendedName>
        <fullName evidence="2">Dihydrodipicolinate synthase family protein</fullName>
    </recommendedName>
</protein>
<dbReference type="Pfam" id="PF00701">
    <property type="entry name" value="DHDPS"/>
    <property type="match status" value="1"/>
</dbReference>
<organism evidence="1">
    <name type="scientific">marine sediment metagenome</name>
    <dbReference type="NCBI Taxonomy" id="412755"/>
    <lineage>
        <taxon>unclassified sequences</taxon>
        <taxon>metagenomes</taxon>
        <taxon>ecological metagenomes</taxon>
    </lineage>
</organism>
<evidence type="ECO:0000313" key="1">
    <source>
        <dbReference type="EMBL" id="GAG14830.1"/>
    </source>
</evidence>
<dbReference type="GO" id="GO:0016829">
    <property type="term" value="F:lyase activity"/>
    <property type="evidence" value="ECO:0007669"/>
    <property type="project" value="InterPro"/>
</dbReference>